<organism evidence="2 3">
    <name type="scientific">Cellulophaga fucicola</name>
    <dbReference type="NCBI Taxonomy" id="76595"/>
    <lineage>
        <taxon>Bacteria</taxon>
        <taxon>Pseudomonadati</taxon>
        <taxon>Bacteroidota</taxon>
        <taxon>Flavobacteriia</taxon>
        <taxon>Flavobacteriales</taxon>
        <taxon>Flavobacteriaceae</taxon>
        <taxon>Cellulophaga</taxon>
    </lineage>
</organism>
<evidence type="ECO:0000256" key="1">
    <source>
        <dbReference type="SAM" id="SignalP"/>
    </source>
</evidence>
<dbReference type="InterPro" id="IPR029058">
    <property type="entry name" value="AB_hydrolase_fold"/>
</dbReference>
<dbReference type="EMBL" id="FPIY01000008">
    <property type="protein sequence ID" value="SFW67887.1"/>
    <property type="molecule type" value="Genomic_DNA"/>
</dbReference>
<dbReference type="STRING" id="76595.SAMN05660313_03345"/>
<dbReference type="OrthoDB" id="5416147at2"/>
<feature type="signal peptide" evidence="1">
    <location>
        <begin position="1"/>
        <end position="21"/>
    </location>
</feature>
<feature type="chain" id="PRO_5013176573" evidence="1">
    <location>
        <begin position="22"/>
        <end position="317"/>
    </location>
</feature>
<keyword evidence="3" id="KW-1185">Reference proteome</keyword>
<reference evidence="3" key="1">
    <citation type="submission" date="2016-11" db="EMBL/GenBank/DDBJ databases">
        <authorList>
            <person name="Varghese N."/>
            <person name="Submissions S."/>
        </authorList>
    </citation>
    <scope>NUCLEOTIDE SEQUENCE [LARGE SCALE GENOMIC DNA]</scope>
    <source>
        <strain evidence="3">DSM 24786</strain>
    </source>
</reference>
<sequence length="317" mass="35497">MKNKNTYILSLFLVIVSFATAQKAVKMQSLKEVEENIQINEKNVVGIKPDNEARIIWSEDYKYKKSPIAFVYLHGFGASQQEGEPVMSQLSANFNANTYMARLEEHGIYRDNTFEDLTPENYIASARQAIAYGKQIGEEVIVISTSTGGTLSLALAAEDKDIKALVLYSPFIDLINPAMAAIIEPGGKEQFMKVLGGSMQVQKRPEEEAKYWSTNYHVNGYVSLITLLKSNMTTETFSKVTCPVFLGYYYKNEEEQDNVVSVPAMQVMYDALGTPEEDKAKMAFPESGNHVIASDIRSKDWQGVYVNTVAFLNNIIK</sequence>
<dbReference type="SUPFAM" id="SSF53474">
    <property type="entry name" value="alpha/beta-Hydrolases"/>
    <property type="match status" value="1"/>
</dbReference>
<gene>
    <name evidence="2" type="ORF">SAMN05660313_03345</name>
</gene>
<protein>
    <submittedName>
        <fullName evidence="2">Esterase/lipase</fullName>
    </submittedName>
</protein>
<dbReference type="Proteomes" id="UP000183257">
    <property type="component" value="Unassembled WGS sequence"/>
</dbReference>
<name>A0A1K1R6W5_9FLAO</name>
<dbReference type="Gene3D" id="3.40.50.1820">
    <property type="entry name" value="alpha/beta hydrolase"/>
    <property type="match status" value="1"/>
</dbReference>
<dbReference type="AlphaFoldDB" id="A0A1K1R6W5"/>
<evidence type="ECO:0000313" key="3">
    <source>
        <dbReference type="Proteomes" id="UP000183257"/>
    </source>
</evidence>
<keyword evidence="1" id="KW-0732">Signal</keyword>
<proteinExistence type="predicted"/>
<evidence type="ECO:0000313" key="2">
    <source>
        <dbReference type="EMBL" id="SFW67887.1"/>
    </source>
</evidence>
<dbReference type="RefSeq" id="WP_072304958.1">
    <property type="nucleotide sequence ID" value="NZ_FPIY01000008.1"/>
</dbReference>
<accession>A0A1K1R6W5</accession>